<protein>
    <submittedName>
        <fullName evidence="1">Uncharacterized protein</fullName>
    </submittedName>
</protein>
<accession>A0A5N5QL71</accession>
<keyword evidence="2" id="KW-1185">Reference proteome</keyword>
<reference evidence="1 2" key="1">
    <citation type="journal article" date="2019" name="Fungal Biol. Biotechnol.">
        <title>Draft genome sequence of fastidious pathogen Ceratobasidium theobromae, which causes vascular-streak dieback in Theobroma cacao.</title>
        <authorList>
            <person name="Ali S.S."/>
            <person name="Asman A."/>
            <person name="Shao J."/>
            <person name="Firmansyah A.P."/>
            <person name="Susilo A.W."/>
            <person name="Rosmana A."/>
            <person name="McMahon P."/>
            <person name="Junaid M."/>
            <person name="Guest D."/>
            <person name="Kheng T.Y."/>
            <person name="Meinhardt L.W."/>
            <person name="Bailey B.A."/>
        </authorList>
    </citation>
    <scope>NUCLEOTIDE SEQUENCE [LARGE SCALE GENOMIC DNA]</scope>
    <source>
        <strain evidence="1 2">CT2</strain>
    </source>
</reference>
<dbReference type="AlphaFoldDB" id="A0A5N5QL71"/>
<organism evidence="1 2">
    <name type="scientific">Ceratobasidium theobromae</name>
    <dbReference type="NCBI Taxonomy" id="1582974"/>
    <lineage>
        <taxon>Eukaryota</taxon>
        <taxon>Fungi</taxon>
        <taxon>Dikarya</taxon>
        <taxon>Basidiomycota</taxon>
        <taxon>Agaricomycotina</taxon>
        <taxon>Agaricomycetes</taxon>
        <taxon>Cantharellales</taxon>
        <taxon>Ceratobasidiaceae</taxon>
        <taxon>Ceratobasidium</taxon>
    </lineage>
</organism>
<proteinExistence type="predicted"/>
<dbReference type="Proteomes" id="UP000383932">
    <property type="component" value="Unassembled WGS sequence"/>
</dbReference>
<dbReference type="EMBL" id="SSOP01000070">
    <property type="protein sequence ID" value="KAB5592288.1"/>
    <property type="molecule type" value="Genomic_DNA"/>
</dbReference>
<name>A0A5N5QL71_9AGAM</name>
<gene>
    <name evidence="1" type="ORF">CTheo_4275</name>
</gene>
<sequence length="116" mass="11954">MVHGVTMIHATTAAHRQGLVVTGARLVPVHSQPGPPSARFVVTRHRALASFLSLSCVGLAWQAVPSAPLPYALRAVAAVPSPKSAGTSRYGVSGTSEGQVYGFRGMGTLCFGLEVG</sequence>
<comment type="caution">
    <text evidence="1">The sequence shown here is derived from an EMBL/GenBank/DDBJ whole genome shotgun (WGS) entry which is preliminary data.</text>
</comment>
<evidence type="ECO:0000313" key="1">
    <source>
        <dbReference type="EMBL" id="KAB5592288.1"/>
    </source>
</evidence>
<evidence type="ECO:0000313" key="2">
    <source>
        <dbReference type="Proteomes" id="UP000383932"/>
    </source>
</evidence>